<comment type="caution">
    <text evidence="3">The sequence shown here is derived from an EMBL/GenBank/DDBJ whole genome shotgun (WGS) entry which is preliminary data.</text>
</comment>
<dbReference type="eggNOG" id="COG1876">
    <property type="taxonomic scope" value="Bacteria"/>
</dbReference>
<dbReference type="GO" id="GO:0004180">
    <property type="term" value="F:carboxypeptidase activity"/>
    <property type="evidence" value="ECO:0007669"/>
    <property type="project" value="UniProtKB-KW"/>
</dbReference>
<name>E2ZMT3_9FIRM</name>
<keyword evidence="3" id="KW-0121">Carboxypeptidase</keyword>
<dbReference type="STRING" id="748224.HMPREF9436_03011"/>
<dbReference type="AlphaFoldDB" id="E2ZMT3"/>
<sequence length="286" mass="31536">MRRSALQILQKELQRTMEPTDRNAAKPRLTRAQWKRRKRLRLARNWAILILVCAVIVALMTKGILWLLPKVNAMLAGPQSFDAASYDGTGYSFDADDERFVLVNTNLPFAEEPSPALADADEASGIQLEAEAAAAYQKMAAAAAEDGVALVLTAGYQDADARSAAYETQKQQYLEKGKTEEEAASLAADIQPPAECNDHGTGYAADILSTDYPTRDTGFDTTRAYEWLTAYAAEYGFILRYPQDRQAATGVVFEPWHWRYVGVENALAIRASGLSLEEFLALQKAS</sequence>
<protein>
    <submittedName>
        <fullName evidence="3">Serine-type D-Ala-D-Ala carboxypeptidase</fullName>
    </submittedName>
</protein>
<keyword evidence="1" id="KW-0472">Membrane</keyword>
<organism evidence="3 4">
    <name type="scientific">Faecalibacterium cf. prausnitzii KLE1255</name>
    <dbReference type="NCBI Taxonomy" id="748224"/>
    <lineage>
        <taxon>Bacteria</taxon>
        <taxon>Bacillati</taxon>
        <taxon>Bacillota</taxon>
        <taxon>Clostridia</taxon>
        <taxon>Eubacteriales</taxon>
        <taxon>Oscillospiraceae</taxon>
        <taxon>Faecalibacterium</taxon>
    </lineage>
</organism>
<keyword evidence="1" id="KW-0812">Transmembrane</keyword>
<dbReference type="PANTHER" id="PTHR34385">
    <property type="entry name" value="D-ALANYL-D-ALANINE CARBOXYPEPTIDASE"/>
    <property type="match status" value="1"/>
</dbReference>
<feature type="domain" description="D-alanyl-D-alanine carboxypeptidase-like core" evidence="2">
    <location>
        <begin position="126"/>
        <end position="262"/>
    </location>
</feature>
<evidence type="ECO:0000256" key="1">
    <source>
        <dbReference type="SAM" id="Phobius"/>
    </source>
</evidence>
<dbReference type="Gene3D" id="3.30.1380.10">
    <property type="match status" value="1"/>
</dbReference>
<dbReference type="CDD" id="cd14852">
    <property type="entry name" value="LD-carboxypeptidase"/>
    <property type="match status" value="1"/>
</dbReference>
<accession>E2ZMT3</accession>
<dbReference type="GO" id="GO:0006508">
    <property type="term" value="P:proteolysis"/>
    <property type="evidence" value="ECO:0007669"/>
    <property type="project" value="InterPro"/>
</dbReference>
<dbReference type="SUPFAM" id="SSF55166">
    <property type="entry name" value="Hedgehog/DD-peptidase"/>
    <property type="match status" value="1"/>
</dbReference>
<evidence type="ECO:0000259" key="2">
    <source>
        <dbReference type="Pfam" id="PF02557"/>
    </source>
</evidence>
<gene>
    <name evidence="3" type="ORF">HMPREF9436_03011</name>
</gene>
<dbReference type="PANTHER" id="PTHR34385:SF1">
    <property type="entry name" value="PEPTIDOGLYCAN L-ALANYL-D-GLUTAMATE ENDOPEPTIDASE CWLK"/>
    <property type="match status" value="1"/>
</dbReference>
<dbReference type="HOGENOM" id="CLU_054193_3_0_9"/>
<dbReference type="InterPro" id="IPR003709">
    <property type="entry name" value="VanY-like_core_dom"/>
</dbReference>
<keyword evidence="1" id="KW-1133">Transmembrane helix</keyword>
<dbReference type="Proteomes" id="UP000006028">
    <property type="component" value="Unassembled WGS sequence"/>
</dbReference>
<evidence type="ECO:0000313" key="3">
    <source>
        <dbReference type="EMBL" id="EFQ05494.1"/>
    </source>
</evidence>
<dbReference type="EMBL" id="AECU01000217">
    <property type="protein sequence ID" value="EFQ05494.1"/>
    <property type="molecule type" value="Genomic_DNA"/>
</dbReference>
<reference evidence="3 4" key="1">
    <citation type="submission" date="2010-08" db="EMBL/GenBank/DDBJ databases">
        <authorList>
            <person name="Weinstock G."/>
            <person name="Sodergren E."/>
            <person name="Clifton S."/>
            <person name="Fulton L."/>
            <person name="Fulton B."/>
            <person name="Courtney L."/>
            <person name="Fronick C."/>
            <person name="Harrison M."/>
            <person name="Strong C."/>
            <person name="Farmer C."/>
            <person name="Delahaunty K."/>
            <person name="Markovic C."/>
            <person name="Hall O."/>
            <person name="Minx P."/>
            <person name="Tomlinson C."/>
            <person name="Mitreva M."/>
            <person name="Hou S."/>
            <person name="Chen J."/>
            <person name="Wollam A."/>
            <person name="Pepin K.H."/>
            <person name="Johnson M."/>
            <person name="Bhonagiri V."/>
            <person name="Zhang X."/>
            <person name="Suruliraj S."/>
            <person name="Warren W."/>
            <person name="Chinwalla A."/>
            <person name="Mardis E.R."/>
            <person name="Wilson R.K."/>
        </authorList>
    </citation>
    <scope>NUCLEOTIDE SEQUENCE [LARGE SCALE GENOMIC DNA]</scope>
    <source>
        <strain evidence="3 4">KLE1255</strain>
    </source>
</reference>
<proteinExistence type="predicted"/>
<dbReference type="Pfam" id="PF02557">
    <property type="entry name" value="VanY"/>
    <property type="match status" value="1"/>
</dbReference>
<dbReference type="InterPro" id="IPR009045">
    <property type="entry name" value="Zn_M74/Hedgehog-like"/>
</dbReference>
<dbReference type="BioCyc" id="FCF748224-HMP:GTSS-1029-MONOMER"/>
<dbReference type="InterPro" id="IPR052179">
    <property type="entry name" value="DD-CPase-like"/>
</dbReference>
<keyword evidence="3" id="KW-0378">Hydrolase</keyword>
<evidence type="ECO:0000313" key="4">
    <source>
        <dbReference type="Proteomes" id="UP000006028"/>
    </source>
</evidence>
<feature type="transmembrane region" description="Helical" evidence="1">
    <location>
        <begin position="46"/>
        <end position="68"/>
    </location>
</feature>
<dbReference type="InterPro" id="IPR058193">
    <property type="entry name" value="VanY/YodJ_core_dom"/>
</dbReference>
<keyword evidence="3" id="KW-0645">Protease</keyword>